<protein>
    <submittedName>
        <fullName evidence="1">Uncharacterized protein LOC128377494</fullName>
    </submittedName>
</protein>
<accession>A0AAV1PKL2</accession>
<keyword evidence="2" id="KW-1185">Reference proteome</keyword>
<comment type="caution">
    <text evidence="1">The sequence shown here is derived from an EMBL/GenBank/DDBJ whole genome shotgun (WGS) entry which is preliminary data.</text>
</comment>
<dbReference type="AlphaFoldDB" id="A0AAV1PKL2"/>
<evidence type="ECO:0000313" key="1">
    <source>
        <dbReference type="EMBL" id="CAK6972532.1"/>
    </source>
</evidence>
<sequence length="115" mass="12833">MPRMKSFICSQAARRRVEEQQRIVMLGPAMQPPCGTLAHVPYIHLADNFPTGRLQLGSRDGVHLSDEYGMPVLADLLWNAAYTQLATPPPEPWVPRRTSAVPRHLPQVVVKGEIV</sequence>
<organism evidence="1 2">
    <name type="scientific">Scomber scombrus</name>
    <name type="common">Atlantic mackerel</name>
    <name type="synonym">Scomber vernalis</name>
    <dbReference type="NCBI Taxonomy" id="13677"/>
    <lineage>
        <taxon>Eukaryota</taxon>
        <taxon>Metazoa</taxon>
        <taxon>Chordata</taxon>
        <taxon>Craniata</taxon>
        <taxon>Vertebrata</taxon>
        <taxon>Euteleostomi</taxon>
        <taxon>Actinopterygii</taxon>
        <taxon>Neopterygii</taxon>
        <taxon>Teleostei</taxon>
        <taxon>Neoteleostei</taxon>
        <taxon>Acanthomorphata</taxon>
        <taxon>Pelagiaria</taxon>
        <taxon>Scombriformes</taxon>
        <taxon>Scombridae</taxon>
        <taxon>Scomber</taxon>
    </lineage>
</organism>
<name>A0AAV1PKL2_SCOSC</name>
<evidence type="ECO:0000313" key="2">
    <source>
        <dbReference type="Proteomes" id="UP001314229"/>
    </source>
</evidence>
<proteinExistence type="predicted"/>
<dbReference type="Proteomes" id="UP001314229">
    <property type="component" value="Unassembled WGS sequence"/>
</dbReference>
<gene>
    <name evidence="1" type="ORF">FSCOSCO3_A005689</name>
</gene>
<reference evidence="1 2" key="1">
    <citation type="submission" date="2024-01" db="EMBL/GenBank/DDBJ databases">
        <authorList>
            <person name="Alioto T."/>
            <person name="Alioto T."/>
            <person name="Gomez Garrido J."/>
        </authorList>
    </citation>
    <scope>NUCLEOTIDE SEQUENCE [LARGE SCALE GENOMIC DNA]</scope>
</reference>
<dbReference type="EMBL" id="CAWUFR010000204">
    <property type="protein sequence ID" value="CAK6972532.1"/>
    <property type="molecule type" value="Genomic_DNA"/>
</dbReference>